<dbReference type="InterPro" id="IPR036291">
    <property type="entry name" value="NAD(P)-bd_dom_sf"/>
</dbReference>
<reference evidence="4 5" key="1">
    <citation type="submission" date="2024-02" db="EMBL/GenBank/DDBJ databases">
        <title>De novo assembly and annotation of 12 fungi associated with fruit tree decline syndrome in Ontario, Canada.</title>
        <authorList>
            <person name="Sulman M."/>
            <person name="Ellouze W."/>
            <person name="Ilyukhin E."/>
        </authorList>
    </citation>
    <scope>NUCLEOTIDE SEQUENCE [LARGE SCALE GENOMIC DNA]</scope>
    <source>
        <strain evidence="4 5">M11/M66-122</strain>
    </source>
</reference>
<dbReference type="CDD" id="cd05233">
    <property type="entry name" value="SDR_c"/>
    <property type="match status" value="1"/>
</dbReference>
<dbReference type="EMBL" id="JAKJXP020000038">
    <property type="protein sequence ID" value="KAK7752483.1"/>
    <property type="molecule type" value="Genomic_DNA"/>
</dbReference>
<sequence>MAQLQPLNFLITGAGRGIGRGLSRLLLQKGHRVFLVDNDVAELQHTTTSVLSRFPKDSFSSSITDLRRPEQIREAVSQATTFFNNHLDVLINNAAFTGSVTIPFESLTLEDWNKALQVNLTAPMLVSQACLPLLRGREGRPHGGTIINMSSTRARQSEPNSEGYGATKAGLIGLTQSLASSLADLGITVNTILPGWINVADECKEADEKGLKWEDGLSEEDHRWHLSGRVGKVEDVLGAVEFLVKERFVNGQEIVVDGGVSRKMVYPE</sequence>
<dbReference type="AlphaFoldDB" id="A0AAN9V2V8"/>
<evidence type="ECO:0000256" key="1">
    <source>
        <dbReference type="ARBA" id="ARBA00006484"/>
    </source>
</evidence>
<dbReference type="InterPro" id="IPR002347">
    <property type="entry name" value="SDR_fam"/>
</dbReference>
<comment type="similarity">
    <text evidence="1">Belongs to the short-chain dehydrogenases/reductases (SDR) family.</text>
</comment>
<dbReference type="PRINTS" id="PR00080">
    <property type="entry name" value="SDRFAMILY"/>
</dbReference>
<keyword evidence="2" id="KW-0521">NADP</keyword>
<dbReference type="Gene3D" id="3.40.50.720">
    <property type="entry name" value="NAD(P)-binding Rossmann-like Domain"/>
    <property type="match status" value="1"/>
</dbReference>
<keyword evidence="3" id="KW-0560">Oxidoreductase</keyword>
<organism evidence="4 5">
    <name type="scientific">Diatrype stigma</name>
    <dbReference type="NCBI Taxonomy" id="117547"/>
    <lineage>
        <taxon>Eukaryota</taxon>
        <taxon>Fungi</taxon>
        <taxon>Dikarya</taxon>
        <taxon>Ascomycota</taxon>
        <taxon>Pezizomycotina</taxon>
        <taxon>Sordariomycetes</taxon>
        <taxon>Xylariomycetidae</taxon>
        <taxon>Xylariales</taxon>
        <taxon>Diatrypaceae</taxon>
        <taxon>Diatrype</taxon>
    </lineage>
</organism>
<name>A0AAN9V2V8_9PEZI</name>
<evidence type="ECO:0000313" key="4">
    <source>
        <dbReference type="EMBL" id="KAK7752483.1"/>
    </source>
</evidence>
<gene>
    <name evidence="4" type="ORF">SLS62_005636</name>
</gene>
<dbReference type="PANTHER" id="PTHR43639:SF1">
    <property type="entry name" value="SHORT-CHAIN DEHYDROGENASE_REDUCTASE FAMILY PROTEIN"/>
    <property type="match status" value="1"/>
</dbReference>
<proteinExistence type="inferred from homology"/>
<protein>
    <submittedName>
        <fullName evidence="4">Uncharacterized protein</fullName>
    </submittedName>
</protein>
<dbReference type="PROSITE" id="PS00061">
    <property type="entry name" value="ADH_SHORT"/>
    <property type="match status" value="1"/>
</dbReference>
<evidence type="ECO:0000256" key="3">
    <source>
        <dbReference type="ARBA" id="ARBA00023002"/>
    </source>
</evidence>
<dbReference type="Proteomes" id="UP001320420">
    <property type="component" value="Unassembled WGS sequence"/>
</dbReference>
<evidence type="ECO:0000256" key="2">
    <source>
        <dbReference type="ARBA" id="ARBA00022857"/>
    </source>
</evidence>
<accession>A0AAN9V2V8</accession>
<dbReference type="GO" id="GO:0016491">
    <property type="term" value="F:oxidoreductase activity"/>
    <property type="evidence" value="ECO:0007669"/>
    <property type="project" value="UniProtKB-KW"/>
</dbReference>
<comment type="caution">
    <text evidence="4">The sequence shown here is derived from an EMBL/GenBank/DDBJ whole genome shotgun (WGS) entry which is preliminary data.</text>
</comment>
<dbReference type="PRINTS" id="PR00081">
    <property type="entry name" value="GDHRDH"/>
</dbReference>
<dbReference type="FunFam" id="3.40.50.720:FF:000084">
    <property type="entry name" value="Short-chain dehydrogenase reductase"/>
    <property type="match status" value="1"/>
</dbReference>
<dbReference type="InterPro" id="IPR020904">
    <property type="entry name" value="Sc_DH/Rdtase_CS"/>
</dbReference>
<evidence type="ECO:0000313" key="5">
    <source>
        <dbReference type="Proteomes" id="UP001320420"/>
    </source>
</evidence>
<dbReference type="Pfam" id="PF13561">
    <property type="entry name" value="adh_short_C2"/>
    <property type="match status" value="1"/>
</dbReference>
<dbReference type="PANTHER" id="PTHR43639">
    <property type="entry name" value="OXIDOREDUCTASE, SHORT-CHAIN DEHYDROGENASE/REDUCTASE FAMILY (AFU_ORTHOLOGUE AFUA_5G02870)"/>
    <property type="match status" value="1"/>
</dbReference>
<dbReference type="SUPFAM" id="SSF51735">
    <property type="entry name" value="NAD(P)-binding Rossmann-fold domains"/>
    <property type="match status" value="1"/>
</dbReference>
<keyword evidence="5" id="KW-1185">Reference proteome</keyword>